<dbReference type="GeneID" id="59340451"/>
<evidence type="ECO:0000313" key="3">
    <source>
        <dbReference type="EMBL" id="KAF7315822.1"/>
    </source>
</evidence>
<feature type="compositionally biased region" description="Basic and acidic residues" evidence="2">
    <location>
        <begin position="1026"/>
        <end position="1042"/>
    </location>
</feature>
<keyword evidence="1" id="KW-0175">Coiled coil</keyword>
<feature type="compositionally biased region" description="Polar residues" evidence="2">
    <location>
        <begin position="970"/>
        <end position="979"/>
    </location>
</feature>
<dbReference type="RefSeq" id="XP_037225845.1">
    <property type="nucleotide sequence ID" value="XM_037357935.1"/>
</dbReference>
<dbReference type="EMBL" id="JACAZF010000001">
    <property type="protein sequence ID" value="KAF7315822.1"/>
    <property type="molecule type" value="Genomic_DNA"/>
</dbReference>
<feature type="compositionally biased region" description="Polar residues" evidence="2">
    <location>
        <begin position="1004"/>
        <end position="1013"/>
    </location>
</feature>
<dbReference type="Proteomes" id="UP000636479">
    <property type="component" value="Unassembled WGS sequence"/>
</dbReference>
<keyword evidence="4" id="KW-1185">Reference proteome</keyword>
<reference evidence="3" key="1">
    <citation type="submission" date="2020-05" db="EMBL/GenBank/DDBJ databases">
        <title>Mycena genomes resolve the evolution of fungal bioluminescence.</title>
        <authorList>
            <person name="Tsai I.J."/>
        </authorList>
    </citation>
    <scope>NUCLEOTIDE SEQUENCE</scope>
    <source>
        <strain evidence="3">171206Taipei</strain>
    </source>
</reference>
<feature type="coiled-coil region" evidence="1">
    <location>
        <begin position="792"/>
        <end position="922"/>
    </location>
</feature>
<feature type="region of interest" description="Disordered" evidence="2">
    <location>
        <begin position="111"/>
        <end position="130"/>
    </location>
</feature>
<dbReference type="AlphaFoldDB" id="A0A8H6TFM4"/>
<feature type="coiled-coil region" evidence="1">
    <location>
        <begin position="329"/>
        <end position="395"/>
    </location>
</feature>
<feature type="coiled-coil region" evidence="1">
    <location>
        <begin position="573"/>
        <end position="621"/>
    </location>
</feature>
<gene>
    <name evidence="3" type="ORF">MIND_00098300</name>
</gene>
<feature type="coiled-coil region" evidence="1">
    <location>
        <begin position="165"/>
        <end position="305"/>
    </location>
</feature>
<protein>
    <submittedName>
        <fullName evidence="3">Uncharacterized protein</fullName>
    </submittedName>
</protein>
<feature type="coiled-coil region" evidence="1">
    <location>
        <begin position="424"/>
        <end position="489"/>
    </location>
</feature>
<evidence type="ECO:0000313" key="4">
    <source>
        <dbReference type="Proteomes" id="UP000636479"/>
    </source>
</evidence>
<feature type="compositionally biased region" description="Acidic residues" evidence="2">
    <location>
        <begin position="980"/>
        <end position="989"/>
    </location>
</feature>
<sequence>MDPNGFDYKALRNAAPMPSNPPFSMLQKPSNPRKPFASIHTQSRNQTENRLAPPSHIAHGPGSRHALDTHNFKQEPHDAIMFSANRQAIPQPQGKTQTSKVRAFTMGNAVPEDQHFTPRYSSPNPASRHVSELAHLQPHNPQKLPPSRSPSFALEQELNTEDDDVSQLLARLRDSKQIKAKLTEQLRINTELESRLSSQLAASEASEHTLKRRINELEDREATRRAQAEEELRMAKAQSNDLERRFQELSIQTNQLRTAAKSGVESLTNNYNELQTYVKELKTQYDASQASLQNLSLELNTIRNNVAENLRGIEAADDISRSTETRALIDELQQDLISSQQVNDMLRDKLHLLSAQFVEAKERILDLEQKREGKIERVEARLEELTSATTKQTEEGARWFEEKLTLESRLKDSNEKLLETMNNRKTREIELDNLNDKVALLNERKLELEYQLQEERSRNATLEEAVSDTNRLQAEKASLERLVQEQTEIISTLRAVEVEAGTLKEGYVLKLLLLCCLVPFFCRNDVLQGKVKEHLSHITLLEQELSLVKDELVSFKSQLTDSCSKLVSTEDLHRQTTAKLELAADRARQLELQHVQQAAQATQLKRELDQANEQVQCIRGELHDSKAGTQSAVEMVAAANLRESLLQEKVSQLTERVNTLSADTLVKEEDLRKAHMNVAILQERFEAQSITLKLSKEQSGDLQERLLVAEKSHAAELESTIGKCNTEIAVLREQKAGLQASFNQVTEDAAIQRAGFVAATVDYEAKIAEQKDMHAKLVEAQEHKTQLAEKETAEAKVVAAQLEQQVETARKEAQEMKQRLRDAASASPNGEAIVLQARMEELEMENSKLQSRGRTLQKRYEVGDLSDSEKTFVNSLMQLSNSAHEQEMVTKENELRRRENMINSQQTQIDELRSTLARLLKERGKESDGAPKGKSMIDLNVWVSSSSPLTQAEDGKEAPPKKDVKPPPLQSISAINAQNSDDDISEDSEDDKKPPVTLGKRTRTPNADANSSRPARRQRATTGTSRKADGEARKVDGEKKAVGTETTKNKQRKRR</sequence>
<feature type="region of interest" description="Disordered" evidence="2">
    <location>
        <begin position="947"/>
        <end position="1055"/>
    </location>
</feature>
<feature type="compositionally biased region" description="Polar residues" evidence="2">
    <location>
        <begin position="39"/>
        <end position="49"/>
    </location>
</feature>
<evidence type="ECO:0000256" key="2">
    <source>
        <dbReference type="SAM" id="MobiDB-lite"/>
    </source>
</evidence>
<proteinExistence type="predicted"/>
<accession>A0A8H6TFM4</accession>
<name>A0A8H6TFM4_9AGAR</name>
<feature type="region of interest" description="Disordered" evidence="2">
    <location>
        <begin position="1"/>
        <end position="69"/>
    </location>
</feature>
<feature type="compositionally biased region" description="Basic and acidic residues" evidence="2">
    <location>
        <begin position="953"/>
        <end position="965"/>
    </location>
</feature>
<dbReference type="OrthoDB" id="3246510at2759"/>
<comment type="caution">
    <text evidence="3">The sequence shown here is derived from an EMBL/GenBank/DDBJ whole genome shotgun (WGS) entry which is preliminary data.</text>
</comment>
<organism evidence="3 4">
    <name type="scientific">Mycena indigotica</name>
    <dbReference type="NCBI Taxonomy" id="2126181"/>
    <lineage>
        <taxon>Eukaryota</taxon>
        <taxon>Fungi</taxon>
        <taxon>Dikarya</taxon>
        <taxon>Basidiomycota</taxon>
        <taxon>Agaricomycotina</taxon>
        <taxon>Agaricomycetes</taxon>
        <taxon>Agaricomycetidae</taxon>
        <taxon>Agaricales</taxon>
        <taxon>Marasmiineae</taxon>
        <taxon>Mycenaceae</taxon>
        <taxon>Mycena</taxon>
    </lineage>
</organism>
<evidence type="ECO:0000256" key="1">
    <source>
        <dbReference type="SAM" id="Coils"/>
    </source>
</evidence>